<evidence type="ECO:0008006" key="5">
    <source>
        <dbReference type="Google" id="ProtNLM"/>
    </source>
</evidence>
<feature type="domain" description="Glycosyl transferase family 1" evidence="1">
    <location>
        <begin position="182"/>
        <end position="346"/>
    </location>
</feature>
<dbReference type="Proteomes" id="UP000019140">
    <property type="component" value="Unassembled WGS sequence"/>
</dbReference>
<organism evidence="3 4">
    <name type="scientific">Candidatus Entotheonella gemina</name>
    <dbReference type="NCBI Taxonomy" id="1429439"/>
    <lineage>
        <taxon>Bacteria</taxon>
        <taxon>Pseudomonadati</taxon>
        <taxon>Nitrospinota/Tectimicrobiota group</taxon>
        <taxon>Candidatus Tectimicrobiota</taxon>
        <taxon>Candidatus Entotheonellia</taxon>
        <taxon>Candidatus Entotheonellales</taxon>
        <taxon>Candidatus Entotheonellaceae</taxon>
        <taxon>Candidatus Entotheonella</taxon>
    </lineage>
</organism>
<dbReference type="PANTHER" id="PTHR12526">
    <property type="entry name" value="GLYCOSYLTRANSFERASE"/>
    <property type="match status" value="1"/>
</dbReference>
<feature type="domain" description="Glycosyltransferase subfamily 4-like N-terminal" evidence="2">
    <location>
        <begin position="18"/>
        <end position="172"/>
    </location>
</feature>
<gene>
    <name evidence="3" type="ORF">ETSY2_06335</name>
</gene>
<proteinExistence type="predicted"/>
<dbReference type="EMBL" id="AZHX01000257">
    <property type="protein sequence ID" value="ETX08271.1"/>
    <property type="molecule type" value="Genomic_DNA"/>
</dbReference>
<keyword evidence="4" id="KW-1185">Reference proteome</keyword>
<evidence type="ECO:0000259" key="2">
    <source>
        <dbReference type="Pfam" id="PF13439"/>
    </source>
</evidence>
<sequence>MRTRPIRVIHIVRDFSHGGMDNGVANLVNHHDPDRVQGTIYVLAKADGFVQRVHDSRRVVVLNRCQGNDPLVVWHLARRLRQAKPDVVHTHGWGTLVEGGVAAKLARVPVWVHGEHGTVETRRHNIWVQRIMWRLADQLLSVSENHRQALAQTLGIPAARMRAIPNGVSLDRFQAQATPDALRRPFRIPADHVVIGSVGRLVEVKHYHHLITALAGLIHKQLPVSGVLIGDGPLRPALQAQAEALGIAARVHFLGRRDDVPSLLPLLDIFALTSRSEGMSNTILEAMAVGLPVVATAVGGTPEMVLDGETGRLVPPQDPQALEVAFTQLLVDAEQRHRMGQQGRRRAEAMFSLPAMVSAYEQLYEQLDRQRSHVRDGHRMRERVARVR</sequence>
<dbReference type="Gene3D" id="3.40.50.2000">
    <property type="entry name" value="Glycogen Phosphorylase B"/>
    <property type="match status" value="2"/>
</dbReference>
<dbReference type="HOGENOM" id="CLU_009583_0_3_7"/>
<accession>W4MED6</accession>
<evidence type="ECO:0000259" key="1">
    <source>
        <dbReference type="Pfam" id="PF00534"/>
    </source>
</evidence>
<dbReference type="Pfam" id="PF13439">
    <property type="entry name" value="Glyco_transf_4"/>
    <property type="match status" value="1"/>
</dbReference>
<dbReference type="AlphaFoldDB" id="W4MED6"/>
<dbReference type="PANTHER" id="PTHR12526:SF630">
    <property type="entry name" value="GLYCOSYLTRANSFERASE"/>
    <property type="match status" value="1"/>
</dbReference>
<comment type="caution">
    <text evidence="3">The sequence shown here is derived from an EMBL/GenBank/DDBJ whole genome shotgun (WGS) entry which is preliminary data.</text>
</comment>
<evidence type="ECO:0000313" key="4">
    <source>
        <dbReference type="Proteomes" id="UP000019140"/>
    </source>
</evidence>
<reference evidence="3 4" key="1">
    <citation type="journal article" date="2014" name="Nature">
        <title>An environmental bacterial taxon with a large and distinct metabolic repertoire.</title>
        <authorList>
            <person name="Wilson M.C."/>
            <person name="Mori T."/>
            <person name="Ruckert C."/>
            <person name="Uria A.R."/>
            <person name="Helf M.J."/>
            <person name="Takada K."/>
            <person name="Gernert C."/>
            <person name="Steffens U.A."/>
            <person name="Heycke N."/>
            <person name="Schmitt S."/>
            <person name="Rinke C."/>
            <person name="Helfrich E.J."/>
            <person name="Brachmann A.O."/>
            <person name="Gurgui C."/>
            <person name="Wakimoto T."/>
            <person name="Kracht M."/>
            <person name="Crusemann M."/>
            <person name="Hentschel U."/>
            <person name="Abe I."/>
            <person name="Matsunaga S."/>
            <person name="Kalinowski J."/>
            <person name="Takeyama H."/>
            <person name="Piel J."/>
        </authorList>
    </citation>
    <scope>NUCLEOTIDE SEQUENCE [LARGE SCALE GENOMIC DNA]</scope>
    <source>
        <strain evidence="4">TSY2</strain>
    </source>
</reference>
<protein>
    <recommendedName>
        <fullName evidence="5">Glycosyltransferase subfamily 4-like N-terminal domain-containing protein</fullName>
    </recommendedName>
</protein>
<dbReference type="GO" id="GO:0016757">
    <property type="term" value="F:glycosyltransferase activity"/>
    <property type="evidence" value="ECO:0007669"/>
    <property type="project" value="InterPro"/>
</dbReference>
<dbReference type="SUPFAM" id="SSF53756">
    <property type="entry name" value="UDP-Glycosyltransferase/glycogen phosphorylase"/>
    <property type="match status" value="1"/>
</dbReference>
<name>W4MED6_9BACT</name>
<dbReference type="InterPro" id="IPR001296">
    <property type="entry name" value="Glyco_trans_1"/>
</dbReference>
<dbReference type="Pfam" id="PF00534">
    <property type="entry name" value="Glycos_transf_1"/>
    <property type="match status" value="1"/>
</dbReference>
<dbReference type="InterPro" id="IPR028098">
    <property type="entry name" value="Glyco_trans_4-like_N"/>
</dbReference>
<evidence type="ECO:0000313" key="3">
    <source>
        <dbReference type="EMBL" id="ETX08271.1"/>
    </source>
</evidence>